<dbReference type="InterPro" id="IPR011044">
    <property type="entry name" value="Quino_amine_DH_bsu"/>
</dbReference>
<keyword evidence="1" id="KW-1133">Transmembrane helix</keyword>
<organism evidence="3 4">
    <name type="scientific">Euplotes crassus</name>
    <dbReference type="NCBI Taxonomy" id="5936"/>
    <lineage>
        <taxon>Eukaryota</taxon>
        <taxon>Sar</taxon>
        <taxon>Alveolata</taxon>
        <taxon>Ciliophora</taxon>
        <taxon>Intramacronucleata</taxon>
        <taxon>Spirotrichea</taxon>
        <taxon>Hypotrichia</taxon>
        <taxon>Euplotida</taxon>
        <taxon>Euplotidae</taxon>
        <taxon>Moneuplotes</taxon>
    </lineage>
</organism>
<dbReference type="Proteomes" id="UP001295684">
    <property type="component" value="Unassembled WGS sequence"/>
</dbReference>
<proteinExistence type="predicted"/>
<name>A0AAD2D8T8_EUPCR</name>
<sequence length="1038" mass="115272">MFRMILLTKMLWAAQCPASIDISAEPKSYSFYYILSNNIDNVNGIPCIDNSCVYYTVNVEILGSNEVYLYRFDSNLNMTWTLRITGHISKNAIALHPSDSNLVFVLKSTSDCPLLKVNGTDKSIIEQLKIADSVDCSSITFSNDKSSIYVAGKVSSTPHIFRVGYADFGSTSIDSIEVGLNSIYSIHSYLNSGQDLLLISGSVISPSQAYNLLSIKYETGTQQWSKKLGCPSDCVLTGTNNALVIDSLSQVISYFLDTKPLIFASSFGDGLLVGSYMAGFTQSGLEISSITYSTSFRKVFILVKYDNGVYKIEYNPTTIQFSNSYVSTEIRGGWILEVGGHTIIGSGIKESTRVTAISRLPENGIDGSNTAVAFTSTSDSFTSTVGYSYVHDATIFVSSVPSTISKEVSSINPNFLLNAMQSDNLALEIEIIASTQNYVLDTTIEANGNIANFFPCSLSGSTPITPTIEAHPNGEPIPSWVSVGADSLSFDYIVPSSSEGQSFYFTGKSTTPEQTYTRNVQINVAAVSSESSASSSEESNSDTNTCDTLHCQACNSSVCVQCSSGYSLTDSKNCQEVSNEVSIDGSLNLNSSLVISGFAFSMFSSSMSGIFFETSSQNIWALLNQYQLFIMIPFLIVKLPDDFRKTLEALQFSFLNMDFLNSRTYPGISTVIDQIDYKNPCGEFRDSEYESGSAFVNCLDIAMSFFCIILLNLAVQLLIEVLCKSKTSDLQAKTYRYFMSLFYFRFYLRFLLESFLFVCLVSVNEFFRVVEIKDHTVSYFLSVGGVILLFSFMSLVLCLYLFDKHAYKNKYSKELFEGLKLNKLAQLHNFVFLIRRFMVVFIIVSMRTTDSTSRLSVYAILQFISLLLTILSRPHDQKHANITEIVNEIWYFSTIIIVICVQKVNSIVLDELLNRSILANTLTILIINITNLILQTVRYIRSKKKMRRIKPKTAKVRVKAGNKVIISNSFRDGANSRRPIIKLRAKTPETFLENSKDLTMSTARRLAPGGISPRNIPSAVPVPLGLQRTQQWGTRDIL</sequence>
<comment type="caution">
    <text evidence="3">The sequence shown here is derived from an EMBL/GenBank/DDBJ whole genome shotgun (WGS) entry which is preliminary data.</text>
</comment>
<feature type="transmembrane region" description="Helical" evidence="1">
    <location>
        <begin position="701"/>
        <end position="723"/>
    </location>
</feature>
<evidence type="ECO:0000256" key="1">
    <source>
        <dbReference type="SAM" id="Phobius"/>
    </source>
</evidence>
<keyword evidence="1" id="KW-0812">Transmembrane</keyword>
<keyword evidence="1" id="KW-0472">Membrane</keyword>
<evidence type="ECO:0008006" key="5">
    <source>
        <dbReference type="Google" id="ProtNLM"/>
    </source>
</evidence>
<gene>
    <name evidence="3" type="ORF">ECRASSUSDP1_LOCUS25322</name>
</gene>
<feature type="transmembrane region" description="Helical" evidence="1">
    <location>
        <begin position="779"/>
        <end position="802"/>
    </location>
</feature>
<feature type="transmembrane region" description="Helical" evidence="1">
    <location>
        <begin position="855"/>
        <end position="873"/>
    </location>
</feature>
<keyword evidence="4" id="KW-1185">Reference proteome</keyword>
<reference evidence="3" key="1">
    <citation type="submission" date="2023-07" db="EMBL/GenBank/DDBJ databases">
        <authorList>
            <consortium name="AG Swart"/>
            <person name="Singh M."/>
            <person name="Singh A."/>
            <person name="Seah K."/>
            <person name="Emmerich C."/>
        </authorList>
    </citation>
    <scope>NUCLEOTIDE SEQUENCE</scope>
    <source>
        <strain evidence="3">DP1</strain>
    </source>
</reference>
<protein>
    <recommendedName>
        <fullName evidence="5">TRP C-terminal domain-containing protein</fullName>
    </recommendedName>
</protein>
<dbReference type="AlphaFoldDB" id="A0AAD2D8T8"/>
<feature type="transmembrane region" description="Helical" evidence="1">
    <location>
        <begin position="619"/>
        <end position="637"/>
    </location>
</feature>
<feature type="chain" id="PRO_5042053151" description="TRP C-terminal domain-containing protein" evidence="2">
    <location>
        <begin position="19"/>
        <end position="1038"/>
    </location>
</feature>
<feature type="signal peptide" evidence="2">
    <location>
        <begin position="1"/>
        <end position="18"/>
    </location>
</feature>
<accession>A0AAD2D8T8</accession>
<feature type="transmembrane region" description="Helical" evidence="1">
    <location>
        <begin position="593"/>
        <end position="612"/>
    </location>
</feature>
<feature type="transmembrane region" description="Helical" evidence="1">
    <location>
        <begin position="744"/>
        <end position="767"/>
    </location>
</feature>
<dbReference type="EMBL" id="CAMPGE010026114">
    <property type="protein sequence ID" value="CAI2383810.1"/>
    <property type="molecule type" value="Genomic_DNA"/>
</dbReference>
<keyword evidence="2" id="KW-0732">Signal</keyword>
<evidence type="ECO:0000313" key="3">
    <source>
        <dbReference type="EMBL" id="CAI2383810.1"/>
    </source>
</evidence>
<dbReference type="SUPFAM" id="SSF50969">
    <property type="entry name" value="YVTN repeat-like/Quinoprotein amine dehydrogenase"/>
    <property type="match status" value="1"/>
</dbReference>
<feature type="transmembrane region" description="Helical" evidence="1">
    <location>
        <begin position="917"/>
        <end position="940"/>
    </location>
</feature>
<feature type="transmembrane region" description="Helical" evidence="1">
    <location>
        <begin position="885"/>
        <end position="905"/>
    </location>
</feature>
<evidence type="ECO:0000256" key="2">
    <source>
        <dbReference type="SAM" id="SignalP"/>
    </source>
</evidence>
<evidence type="ECO:0000313" key="4">
    <source>
        <dbReference type="Proteomes" id="UP001295684"/>
    </source>
</evidence>